<reference evidence="3" key="1">
    <citation type="submission" date="2023-07" db="EMBL/GenBank/DDBJ databases">
        <title>draft genome sequence of fig (Ficus carica).</title>
        <authorList>
            <person name="Takahashi T."/>
            <person name="Nishimura K."/>
        </authorList>
    </citation>
    <scope>NUCLEOTIDE SEQUENCE</scope>
</reference>
<gene>
    <name evidence="3" type="ORF">TIFTF001_005439</name>
</gene>
<dbReference type="InterPro" id="IPR037912">
    <property type="entry name" value="MCRS1"/>
</dbReference>
<evidence type="ECO:0000313" key="3">
    <source>
        <dbReference type="EMBL" id="GMN35682.1"/>
    </source>
</evidence>
<accession>A0AA88CZE7</accession>
<sequence>MGALAPVSSWTPEDDLLLKNAVEAGASLESLAKGAVRFAHRFTVRELQDRWFSLLYDPVVSAEASARMLEFERTLPSKSNRFGHSRDNKPVTGKRKAESVRNCYYALCKRICSEPFDSMDLSFLVAPTNSTYVGNGDGSGNCIPDDPISNPFGLEVSGMDNMTQAFPNNLMNGGAATSGDVTINLLPTRLQNPAEENFLIEQNNTHKEIPHILGENLPPTDLPEHGLLKAVELGGKSSPAFDQLNSDQSNMCLEFEGNKAFNSPVSGCAAPFNNMEYSPIPGMPIWKTVSAPALPEDIGLGDKVLCSGDTFHLPDDFDTGNTRTSGYGVLSDIKVKMEMDYDDFQIPSSPEGYLEELSNSLLNFTNEEELLCMNADGKDMIDKSYYDGLSSLLLNSPNDVGQEHTNNVTEPETSVAAAVCPTSSSEQRHAEPHDNLVSSNCDEQMSCEVQTQVQASISATNVEFPEYKDGVICCMLNTEDPEIPCNDDVFLPNHPASKSSAAQPKIQRANKPISSSIKNFSNNQRTSDGGPSLVQKERKTAGESNVSSQRIGSHAVQETCLNPSVSNFGVTSAFSKSDLKNVASRVAAFSSVGPNQINTANASTKAPLHEMRREETGEMVMAKHLSSTDCSIKKPAMGSASLKSYPQTNSIVIKEEHDMSAAIRDQESIHAESTSMNIAVSEPAVNAPTADQDVAAFESDDDVPCFSDVEAMILDMDLDPDDQDFNSNEEVAKYQHEGTKRAIIRLEQNAFSYMQRTIASHGAVAILYGRHSKHYIKKPEVLLGRATEDVTVDIDLGREGRANKISRKQVRGSLISYSDLTFTTRAHKSYAIIKMDKGGSFHLKNLGKSSITVNSKEVGPKQSSSLNSSCLIEIRGIPFIFEANQTRVKMFLDSMARDAGPQEQQ</sequence>
<dbReference type="GO" id="GO:0045944">
    <property type="term" value="P:positive regulation of transcription by RNA polymerase II"/>
    <property type="evidence" value="ECO:0007669"/>
    <property type="project" value="TreeGrafter"/>
</dbReference>
<dbReference type="PANTHER" id="PTHR13233:SF0">
    <property type="entry name" value="MICROSPHERULE PROTEIN 1"/>
    <property type="match status" value="1"/>
</dbReference>
<dbReference type="GO" id="GO:0044545">
    <property type="term" value="C:NSL complex"/>
    <property type="evidence" value="ECO:0007669"/>
    <property type="project" value="TreeGrafter"/>
</dbReference>
<evidence type="ECO:0000313" key="4">
    <source>
        <dbReference type="Proteomes" id="UP001187192"/>
    </source>
</evidence>
<dbReference type="CDD" id="cd22687">
    <property type="entry name" value="FHA_MCRS1"/>
    <property type="match status" value="1"/>
</dbReference>
<dbReference type="GO" id="GO:0071339">
    <property type="term" value="C:MLL1 complex"/>
    <property type="evidence" value="ECO:0007669"/>
    <property type="project" value="InterPro"/>
</dbReference>
<dbReference type="InterPro" id="IPR025999">
    <property type="entry name" value="MCRS_N"/>
</dbReference>
<name>A0AA88CZE7_FICCA</name>
<evidence type="ECO:0000259" key="2">
    <source>
        <dbReference type="PROSITE" id="PS50006"/>
    </source>
</evidence>
<comment type="caution">
    <text evidence="3">The sequence shown here is derived from an EMBL/GenBank/DDBJ whole genome shotgun (WGS) entry which is preliminary data.</text>
</comment>
<dbReference type="AlphaFoldDB" id="A0AA88CZE7"/>
<protein>
    <recommendedName>
        <fullName evidence="2">FHA domain-containing protein</fullName>
    </recommendedName>
</protein>
<dbReference type="PANTHER" id="PTHR13233">
    <property type="entry name" value="MICROSPHERULE PROTEIN 1"/>
    <property type="match status" value="1"/>
</dbReference>
<dbReference type="GO" id="GO:0002151">
    <property type="term" value="F:G-quadruplex RNA binding"/>
    <property type="evidence" value="ECO:0007669"/>
    <property type="project" value="InterPro"/>
</dbReference>
<feature type="region of interest" description="Disordered" evidence="1">
    <location>
        <begin position="495"/>
        <end position="551"/>
    </location>
</feature>
<organism evidence="3 4">
    <name type="scientific">Ficus carica</name>
    <name type="common">Common fig</name>
    <dbReference type="NCBI Taxonomy" id="3494"/>
    <lineage>
        <taxon>Eukaryota</taxon>
        <taxon>Viridiplantae</taxon>
        <taxon>Streptophyta</taxon>
        <taxon>Embryophyta</taxon>
        <taxon>Tracheophyta</taxon>
        <taxon>Spermatophyta</taxon>
        <taxon>Magnoliopsida</taxon>
        <taxon>eudicotyledons</taxon>
        <taxon>Gunneridae</taxon>
        <taxon>Pentapetalae</taxon>
        <taxon>rosids</taxon>
        <taxon>fabids</taxon>
        <taxon>Rosales</taxon>
        <taxon>Moraceae</taxon>
        <taxon>Ficeae</taxon>
        <taxon>Ficus</taxon>
    </lineage>
</organism>
<proteinExistence type="predicted"/>
<evidence type="ECO:0000256" key="1">
    <source>
        <dbReference type="SAM" id="MobiDB-lite"/>
    </source>
</evidence>
<dbReference type="EMBL" id="BTGU01000005">
    <property type="protein sequence ID" value="GMN35682.1"/>
    <property type="molecule type" value="Genomic_DNA"/>
</dbReference>
<dbReference type="InterPro" id="IPR000253">
    <property type="entry name" value="FHA_dom"/>
</dbReference>
<keyword evidence="4" id="KW-1185">Reference proteome</keyword>
<dbReference type="PROSITE" id="PS50006">
    <property type="entry name" value="FHA_DOMAIN"/>
    <property type="match status" value="1"/>
</dbReference>
<dbReference type="Pfam" id="PF13325">
    <property type="entry name" value="MCRS_N"/>
    <property type="match status" value="1"/>
</dbReference>
<feature type="domain" description="FHA" evidence="2">
    <location>
        <begin position="781"/>
        <end position="858"/>
    </location>
</feature>
<feature type="compositionally biased region" description="Polar residues" evidence="1">
    <location>
        <begin position="542"/>
        <end position="551"/>
    </location>
</feature>
<dbReference type="Proteomes" id="UP001187192">
    <property type="component" value="Unassembled WGS sequence"/>
</dbReference>
<feature type="compositionally biased region" description="Polar residues" evidence="1">
    <location>
        <begin position="512"/>
        <end position="529"/>
    </location>
</feature>
<dbReference type="GO" id="GO:0031011">
    <property type="term" value="C:Ino80 complex"/>
    <property type="evidence" value="ECO:0007669"/>
    <property type="project" value="InterPro"/>
</dbReference>